<name>A0ABN9X0G1_9DINO</name>
<comment type="caution">
    <text evidence="1">The sequence shown here is derived from an EMBL/GenBank/DDBJ whole genome shotgun (WGS) entry which is preliminary data.</text>
</comment>
<organism evidence="1 2">
    <name type="scientific">Prorocentrum cordatum</name>
    <dbReference type="NCBI Taxonomy" id="2364126"/>
    <lineage>
        <taxon>Eukaryota</taxon>
        <taxon>Sar</taxon>
        <taxon>Alveolata</taxon>
        <taxon>Dinophyceae</taxon>
        <taxon>Prorocentrales</taxon>
        <taxon>Prorocentraceae</taxon>
        <taxon>Prorocentrum</taxon>
    </lineage>
</organism>
<gene>
    <name evidence="1" type="ORF">PCOR1329_LOCUS71867</name>
</gene>
<keyword evidence="2" id="KW-1185">Reference proteome</keyword>
<protein>
    <submittedName>
        <fullName evidence="1">Uncharacterized protein</fullName>
    </submittedName>
</protein>
<evidence type="ECO:0000313" key="1">
    <source>
        <dbReference type="EMBL" id="CAK0892132.1"/>
    </source>
</evidence>
<evidence type="ECO:0000313" key="2">
    <source>
        <dbReference type="Proteomes" id="UP001189429"/>
    </source>
</evidence>
<proteinExistence type="predicted"/>
<reference evidence="1" key="1">
    <citation type="submission" date="2023-10" db="EMBL/GenBank/DDBJ databases">
        <authorList>
            <person name="Chen Y."/>
            <person name="Shah S."/>
            <person name="Dougan E. K."/>
            <person name="Thang M."/>
            <person name="Chan C."/>
        </authorList>
    </citation>
    <scope>NUCLEOTIDE SEQUENCE [LARGE SCALE GENOMIC DNA]</scope>
</reference>
<sequence>MIVYFADCLGDYQGDIPWETLRDCAKTRDFKSMPEPFSLKKEPPGQCSMQVFVVKKADGKHDILKMRRGTGLIWRYGNQFRVGRLAVQYMLKKVEGYQLRYHTVVAKPGKGASRKTAEWELKAAGYKFIREKGPRTNNANQFVEFAGRANAKGLTIWILTLRDFEPWFLNNVIKPLLASTLRAFGLAWIGKTRVGKSAGSKTLAFMMSRVEIEALEQSGDAEAGELVPTIVAAKHFHFFKAEPVTRVRPAIFDDGELSEQSASILKAFLNPSEEDATIWARWGSSEFDTVASRQVCNNAYDKLFER</sequence>
<dbReference type="EMBL" id="CAUYUJ010019569">
    <property type="protein sequence ID" value="CAK0892132.1"/>
    <property type="molecule type" value="Genomic_DNA"/>
</dbReference>
<accession>A0ABN9X0G1</accession>
<dbReference type="Proteomes" id="UP001189429">
    <property type="component" value="Unassembled WGS sequence"/>
</dbReference>
<feature type="non-terminal residue" evidence="1">
    <location>
        <position position="306"/>
    </location>
</feature>